<evidence type="ECO:0000313" key="2">
    <source>
        <dbReference type="EMBL" id="KAK3678953.1"/>
    </source>
</evidence>
<feature type="compositionally biased region" description="Basic residues" evidence="1">
    <location>
        <begin position="610"/>
        <end position="624"/>
    </location>
</feature>
<comment type="caution">
    <text evidence="2">The sequence shown here is derived from an EMBL/GenBank/DDBJ whole genome shotgun (WGS) entry which is preliminary data.</text>
</comment>
<evidence type="ECO:0000313" key="3">
    <source>
        <dbReference type="Proteomes" id="UP001274830"/>
    </source>
</evidence>
<feature type="compositionally biased region" description="Pro residues" evidence="1">
    <location>
        <begin position="438"/>
        <end position="449"/>
    </location>
</feature>
<organism evidence="2 3">
    <name type="scientific">Recurvomyces mirabilis</name>
    <dbReference type="NCBI Taxonomy" id="574656"/>
    <lineage>
        <taxon>Eukaryota</taxon>
        <taxon>Fungi</taxon>
        <taxon>Dikarya</taxon>
        <taxon>Ascomycota</taxon>
        <taxon>Pezizomycotina</taxon>
        <taxon>Dothideomycetes</taxon>
        <taxon>Dothideomycetidae</taxon>
        <taxon>Mycosphaerellales</taxon>
        <taxon>Teratosphaeriaceae</taxon>
        <taxon>Recurvomyces</taxon>
    </lineage>
</organism>
<sequence length="624" mass="67017">MTNQPYSYQQSARSNMLPAPALPPPRPEFFLSRSNTGLLVPLIPADELPFNISLQGVPRVMRAEDTVGMQCVSYIPYVGTTYKLDRGIYLPALPHEIDSTNGMVGQTRAHCGGAPVQPKFLAPDHFARQALAQVGVQAQQGTINAGITMRPLSAHETATNWRSSFNPTPATANQSPQQIPATASTISSSASAQLANNKTTSKTQELINAILSTTTGACTAANLNYTAPSGPLPGPSGTAPDSEKKQYCTYWIRTGCLFKHEMPDRETLESIGFRNVPRWWAEKNAGVGGMRSSVMMKSKTILGQVPNDARAMIGKPRDVSEWLKKSSSDCGEDRSATSDGEGGNAIPGSEADDEGSGAEQKVGEKEVRTPQQSQSPLTEPLVPETVKHLDSKQEPTATSPKQPEVVEAKATTSRSPPAIDIRKASTCSDLIDLAYPTSPNPSSSPPPDTPALTPTTSAASTRPSTPLTPRAASFNPVTPEKAEKKQIFVPKGESILPHIQDVRKHQLRQRIPRAPISEQTRAMPLEKQIQERQRQQSRAQALVRSKTSAQALITVLPKPQTCTTESEGKAVITVKLEKGLSASQHAPKTLAQSGESRGQQSGAGTEQKSSRKSAPRGARRPARK</sequence>
<keyword evidence="3" id="KW-1185">Reference proteome</keyword>
<reference evidence="2" key="1">
    <citation type="submission" date="2023-07" db="EMBL/GenBank/DDBJ databases">
        <title>Black Yeasts Isolated from many extreme environments.</title>
        <authorList>
            <person name="Coleine C."/>
            <person name="Stajich J.E."/>
            <person name="Selbmann L."/>
        </authorList>
    </citation>
    <scope>NUCLEOTIDE SEQUENCE</scope>
    <source>
        <strain evidence="2">CCFEE 5485</strain>
    </source>
</reference>
<proteinExistence type="predicted"/>
<feature type="region of interest" description="Disordered" evidence="1">
    <location>
        <begin position="580"/>
        <end position="624"/>
    </location>
</feature>
<protein>
    <submittedName>
        <fullName evidence="2">Uncharacterized protein</fullName>
    </submittedName>
</protein>
<feature type="compositionally biased region" description="Low complexity" evidence="1">
    <location>
        <begin position="450"/>
        <end position="472"/>
    </location>
</feature>
<accession>A0AAE0WVJ4</accession>
<dbReference type="AlphaFoldDB" id="A0AAE0WVJ4"/>
<feature type="compositionally biased region" description="Polar residues" evidence="1">
    <location>
        <begin position="581"/>
        <end position="607"/>
    </location>
</feature>
<feature type="region of interest" description="Disordered" evidence="1">
    <location>
        <begin position="307"/>
        <end position="547"/>
    </location>
</feature>
<feature type="compositionally biased region" description="Basic and acidic residues" evidence="1">
    <location>
        <begin position="315"/>
        <end position="336"/>
    </location>
</feature>
<name>A0AAE0WVJ4_9PEZI</name>
<gene>
    <name evidence="2" type="ORF">LTR78_001406</name>
</gene>
<dbReference type="EMBL" id="JAUTXT010000003">
    <property type="protein sequence ID" value="KAK3678953.1"/>
    <property type="molecule type" value="Genomic_DNA"/>
</dbReference>
<dbReference type="Proteomes" id="UP001274830">
    <property type="component" value="Unassembled WGS sequence"/>
</dbReference>
<evidence type="ECO:0000256" key="1">
    <source>
        <dbReference type="SAM" id="MobiDB-lite"/>
    </source>
</evidence>